<proteinExistence type="predicted"/>
<comment type="caution">
    <text evidence="1">The sequence shown here is derived from an EMBL/GenBank/DDBJ whole genome shotgun (WGS) entry which is preliminary data.</text>
</comment>
<organism evidence="1 2">
    <name type="scientific">Adiantum capillus-veneris</name>
    <name type="common">Maidenhair fern</name>
    <dbReference type="NCBI Taxonomy" id="13818"/>
    <lineage>
        <taxon>Eukaryota</taxon>
        <taxon>Viridiplantae</taxon>
        <taxon>Streptophyta</taxon>
        <taxon>Embryophyta</taxon>
        <taxon>Tracheophyta</taxon>
        <taxon>Polypodiopsida</taxon>
        <taxon>Polypodiidae</taxon>
        <taxon>Polypodiales</taxon>
        <taxon>Pteridineae</taxon>
        <taxon>Pteridaceae</taxon>
        <taxon>Vittarioideae</taxon>
        <taxon>Adiantum</taxon>
    </lineage>
</organism>
<evidence type="ECO:0000313" key="1">
    <source>
        <dbReference type="EMBL" id="KAI5078518.1"/>
    </source>
</evidence>
<dbReference type="EMBL" id="JABFUD020000006">
    <property type="protein sequence ID" value="KAI5078518.1"/>
    <property type="molecule type" value="Genomic_DNA"/>
</dbReference>
<protein>
    <submittedName>
        <fullName evidence="1">Uncharacterized protein</fullName>
    </submittedName>
</protein>
<sequence length="79" mass="9242">MPTLATSSYGHSGRAPAHLHLRDYQLARTCSQFEEDVSATRRELKARSIAPYYEFHLYRKADLTALYWRTIYMALECLE</sequence>
<dbReference type="Proteomes" id="UP000886520">
    <property type="component" value="Chromosome 6"/>
</dbReference>
<accession>A0A9D4ZK29</accession>
<keyword evidence="2" id="KW-1185">Reference proteome</keyword>
<name>A0A9D4ZK29_ADICA</name>
<dbReference type="AlphaFoldDB" id="A0A9D4ZK29"/>
<reference evidence="1" key="1">
    <citation type="submission" date="2021-01" db="EMBL/GenBank/DDBJ databases">
        <title>Adiantum capillus-veneris genome.</title>
        <authorList>
            <person name="Fang Y."/>
            <person name="Liao Q."/>
        </authorList>
    </citation>
    <scope>NUCLEOTIDE SEQUENCE</scope>
    <source>
        <strain evidence="1">H3</strain>
        <tissue evidence="1">Leaf</tissue>
    </source>
</reference>
<evidence type="ECO:0000313" key="2">
    <source>
        <dbReference type="Proteomes" id="UP000886520"/>
    </source>
</evidence>
<gene>
    <name evidence="1" type="ORF">GOP47_0006189</name>
</gene>